<dbReference type="AlphaFoldDB" id="A0A0A2FAE0"/>
<accession>A0A0A2FAE0</accession>
<reference evidence="1 2" key="1">
    <citation type="submission" date="2014-08" db="EMBL/GenBank/DDBJ databases">
        <title>Porphyromonas gulae strain:COT-052_OH1451 Genome sequencing.</title>
        <authorList>
            <person name="Wallis C."/>
            <person name="Deusch O."/>
            <person name="O'Flynn C."/>
            <person name="Davis I."/>
            <person name="Jospin G."/>
            <person name="Darling A.E."/>
            <person name="Coil D.A."/>
            <person name="Alexiev A."/>
            <person name="Horsfall A."/>
            <person name="Kirkwood N."/>
            <person name="Harris S."/>
            <person name="Eisen J.A."/>
        </authorList>
    </citation>
    <scope>NUCLEOTIDE SEQUENCE [LARGE SCALE GENOMIC DNA]</scope>
    <source>
        <strain evidence="2">COT-052 OH1451</strain>
    </source>
</reference>
<proteinExistence type="predicted"/>
<dbReference type="RefSeq" id="WP_039419920.1">
    <property type="nucleotide sequence ID" value="NZ_JRAI01000005.1"/>
</dbReference>
<evidence type="ECO:0000313" key="2">
    <source>
        <dbReference type="Proteomes" id="UP000030130"/>
    </source>
</evidence>
<sequence length="441" mass="48819">MLTGRWSLGRKKEDKSVTIQGVTQIVQGADNVFRPQIATLTAELQGFDGLSRTIEWFYYEMVNVGGQTQVGSSPVYLTFSNNKTKLDINALDVANTPVKSRVYGVKVSWWEGSVQRSVTDRVTVSVVQDGYIPDEELEAIWDSFGTPHLSQTVTNLSQYLSLIELMENKSMSGKGNTYVCDTIQVLFQGSSPYILPDPRVMQGREISLFVGDADSVCGPYNRGIYVHKNQLAVGVIGGICVGGTVDTMNTFTTNPGDFGGLPGSNISGCTKYYPNSSMDDWAYHISEIACGRNFMLMFRAVKIKGKCYWFLVNQSECSVKFNESQGRRILDATEKVLGFSDWTVKFDAQIIKATKQSSPQFVITDKMGWIEYNGSGRTTTMDFPTSLSEGFMCYVQNNARQPLTVSGCSPVGTLRDVPARSLCLCRKGSRNNMLIFQISTI</sequence>
<evidence type="ECO:0000313" key="1">
    <source>
        <dbReference type="EMBL" id="KGN88001.1"/>
    </source>
</evidence>
<dbReference type="Proteomes" id="UP000030130">
    <property type="component" value="Unassembled WGS sequence"/>
</dbReference>
<organism evidence="1 2">
    <name type="scientific">Porphyromonas gulae</name>
    <dbReference type="NCBI Taxonomy" id="111105"/>
    <lineage>
        <taxon>Bacteria</taxon>
        <taxon>Pseudomonadati</taxon>
        <taxon>Bacteroidota</taxon>
        <taxon>Bacteroidia</taxon>
        <taxon>Bacteroidales</taxon>
        <taxon>Porphyromonadaceae</taxon>
        <taxon>Porphyromonas</taxon>
    </lineage>
</organism>
<dbReference type="EMBL" id="JRAI01000005">
    <property type="protein sequence ID" value="KGN88001.1"/>
    <property type="molecule type" value="Genomic_DNA"/>
</dbReference>
<comment type="caution">
    <text evidence="1">The sequence shown here is derived from an EMBL/GenBank/DDBJ whole genome shotgun (WGS) entry which is preliminary data.</text>
</comment>
<gene>
    <name evidence="1" type="ORF">HR08_01010</name>
</gene>
<name>A0A0A2FAE0_9PORP</name>
<protein>
    <submittedName>
        <fullName evidence="1">Uncharacterized protein</fullName>
    </submittedName>
</protein>